<dbReference type="HOGENOM" id="CLU_103725_0_0_3"/>
<dbReference type="EMBL" id="CP002198">
    <property type="protein sequence ID" value="ADN13717.1"/>
    <property type="molecule type" value="Genomic_DNA"/>
</dbReference>
<name>E0U8H1_GLOV7</name>
<keyword evidence="3" id="KW-1185">Reference proteome</keyword>
<evidence type="ECO:0000256" key="1">
    <source>
        <dbReference type="SAM" id="MobiDB-lite"/>
    </source>
</evidence>
<protein>
    <submittedName>
        <fullName evidence="2">Nucleic acid binding OB-fold tRNA/helicase-type</fullName>
    </submittedName>
</protein>
<gene>
    <name evidence="2" type="ordered locus">Cyan7822_1729</name>
</gene>
<dbReference type="KEGG" id="cyj:Cyan7822_1729"/>
<keyword evidence="2" id="KW-0547">Nucleotide-binding</keyword>
<dbReference type="STRING" id="497965.Cyan7822_1729"/>
<evidence type="ECO:0000313" key="3">
    <source>
        <dbReference type="Proteomes" id="UP000008206"/>
    </source>
</evidence>
<dbReference type="GO" id="GO:0004386">
    <property type="term" value="F:helicase activity"/>
    <property type="evidence" value="ECO:0007669"/>
    <property type="project" value="UniProtKB-KW"/>
</dbReference>
<dbReference type="Proteomes" id="UP000008206">
    <property type="component" value="Chromosome"/>
</dbReference>
<dbReference type="eggNOG" id="ENOG50331RY">
    <property type="taxonomic scope" value="Bacteria"/>
</dbReference>
<keyword evidence="2" id="KW-0067">ATP-binding</keyword>
<evidence type="ECO:0000313" key="2">
    <source>
        <dbReference type="EMBL" id="ADN13717.1"/>
    </source>
</evidence>
<feature type="region of interest" description="Disordered" evidence="1">
    <location>
        <begin position="133"/>
        <end position="178"/>
    </location>
</feature>
<dbReference type="OrthoDB" id="495371at2"/>
<dbReference type="PROSITE" id="PS51257">
    <property type="entry name" value="PROKAR_LIPOPROTEIN"/>
    <property type="match status" value="1"/>
</dbReference>
<dbReference type="AlphaFoldDB" id="E0U8H1"/>
<keyword evidence="2" id="KW-0347">Helicase</keyword>
<feature type="compositionally biased region" description="Basic and acidic residues" evidence="1">
    <location>
        <begin position="165"/>
        <end position="178"/>
    </location>
</feature>
<reference evidence="3" key="1">
    <citation type="journal article" date="2011" name="MBio">
        <title>Novel metabolic attributes of the genus Cyanothece, comprising a group of unicellular nitrogen-fixing Cyanobacteria.</title>
        <authorList>
            <person name="Bandyopadhyay A."/>
            <person name="Elvitigala T."/>
            <person name="Welsh E."/>
            <person name="Stockel J."/>
            <person name="Liberton M."/>
            <person name="Min H."/>
            <person name="Sherman L.A."/>
            <person name="Pakrasi H.B."/>
        </authorList>
    </citation>
    <scope>NUCLEOTIDE SEQUENCE [LARGE SCALE GENOMIC DNA]</scope>
    <source>
        <strain evidence="3">PCC 7822</strain>
    </source>
</reference>
<dbReference type="RefSeq" id="WP_013321824.1">
    <property type="nucleotide sequence ID" value="NC_014501.1"/>
</dbReference>
<organism evidence="2 3">
    <name type="scientific">Gloeothece verrucosa (strain PCC 7822)</name>
    <name type="common">Cyanothece sp. (strain PCC 7822)</name>
    <dbReference type="NCBI Taxonomy" id="497965"/>
    <lineage>
        <taxon>Bacteria</taxon>
        <taxon>Bacillati</taxon>
        <taxon>Cyanobacteriota</taxon>
        <taxon>Cyanophyceae</taxon>
        <taxon>Oscillatoriophycideae</taxon>
        <taxon>Chroococcales</taxon>
        <taxon>Aphanothecaceae</taxon>
        <taxon>Gloeothece</taxon>
        <taxon>Gloeothece verrucosa</taxon>
    </lineage>
</organism>
<sequence>MLVKIYLKTSLWQRLSLPFVVGGLIGCSSLANLGNALPFKDYSITPIGEAPKQTQGSTLYLQGKVSQEAPFLAGGAYRLQDHTGSVWVRTNQNLPKPGQALVIKGQVDYQSIPVGNKELGEFYILELEQVDAQYTSQPEPATPAPQPVEPPHSPSAAPPKPVTKPVEHLLLDHKQNQK</sequence>
<accession>E0U8H1</accession>
<proteinExistence type="predicted"/>
<feature type="compositionally biased region" description="Pro residues" evidence="1">
    <location>
        <begin position="140"/>
        <end position="162"/>
    </location>
</feature>
<keyword evidence="2" id="KW-0378">Hydrolase</keyword>